<organism evidence="2 3">
    <name type="scientific">Cinchona calisaya</name>
    <dbReference type="NCBI Taxonomy" id="153742"/>
    <lineage>
        <taxon>Eukaryota</taxon>
        <taxon>Viridiplantae</taxon>
        <taxon>Streptophyta</taxon>
        <taxon>Embryophyta</taxon>
        <taxon>Tracheophyta</taxon>
        <taxon>Spermatophyta</taxon>
        <taxon>Magnoliopsida</taxon>
        <taxon>eudicotyledons</taxon>
        <taxon>Gunneridae</taxon>
        <taxon>Pentapetalae</taxon>
        <taxon>asterids</taxon>
        <taxon>lamiids</taxon>
        <taxon>Gentianales</taxon>
        <taxon>Rubiaceae</taxon>
        <taxon>Cinchonoideae</taxon>
        <taxon>Cinchoneae</taxon>
        <taxon>Cinchona</taxon>
    </lineage>
</organism>
<dbReference type="Proteomes" id="UP001630127">
    <property type="component" value="Unassembled WGS sequence"/>
</dbReference>
<feature type="compositionally biased region" description="Low complexity" evidence="1">
    <location>
        <begin position="45"/>
        <end position="54"/>
    </location>
</feature>
<evidence type="ECO:0000313" key="2">
    <source>
        <dbReference type="EMBL" id="KAL3512379.1"/>
    </source>
</evidence>
<accession>A0ABD2Z167</accession>
<dbReference type="EMBL" id="JBJUIK010000011">
    <property type="protein sequence ID" value="KAL3512379.1"/>
    <property type="molecule type" value="Genomic_DNA"/>
</dbReference>
<protein>
    <submittedName>
        <fullName evidence="2">Uncharacterized protein</fullName>
    </submittedName>
</protein>
<gene>
    <name evidence="2" type="ORF">ACH5RR_025096</name>
</gene>
<comment type="caution">
    <text evidence="2">The sequence shown here is derived from an EMBL/GenBank/DDBJ whole genome shotgun (WGS) entry which is preliminary data.</text>
</comment>
<sequence length="170" mass="19485">MALVLPFFTCHNPHPNHLHHHDHYHPSFHNPIPKPLFKHSSSPRHSATSTTPSCHPHHHDSHLQEITQLCESKALMKAFSFIQENPDNIFLDPTQKAFALGILLQASGIQKDIEIGRRVHKLIWAYTHLRNNPVLSTRIITMYSLCGFPLDSRLVFDEIQGRIFTSGMHI</sequence>
<name>A0ABD2Z167_9GENT</name>
<evidence type="ECO:0000256" key="1">
    <source>
        <dbReference type="SAM" id="MobiDB-lite"/>
    </source>
</evidence>
<feature type="region of interest" description="Disordered" evidence="1">
    <location>
        <begin position="35"/>
        <end position="59"/>
    </location>
</feature>
<dbReference type="AlphaFoldDB" id="A0ABD2Z167"/>
<keyword evidence="3" id="KW-1185">Reference proteome</keyword>
<reference evidence="2 3" key="1">
    <citation type="submission" date="2024-11" db="EMBL/GenBank/DDBJ databases">
        <title>A near-complete genome assembly of Cinchona calisaya.</title>
        <authorList>
            <person name="Lian D.C."/>
            <person name="Zhao X.W."/>
            <person name="Wei L."/>
        </authorList>
    </citation>
    <scope>NUCLEOTIDE SEQUENCE [LARGE SCALE GENOMIC DNA]</scope>
    <source>
        <tissue evidence="2">Nenye</tissue>
    </source>
</reference>
<proteinExistence type="predicted"/>
<evidence type="ECO:0000313" key="3">
    <source>
        <dbReference type="Proteomes" id="UP001630127"/>
    </source>
</evidence>